<sequence length="164" mass="17443">MTRQNPATHFGLVPREEAARLSGLDFLRGLLEQRLPAPPFAEAADVWPVSVEPGRIVFEGAPSARFYNPMGIVHGGWIALLLDTAMGCAIHSALTAGQSFATTDMHTSFVRAVTERTGTLRCEGTLLHLGGRVASAEGKLFDGEGRLIAHGTETCSIMDLGGGR</sequence>
<dbReference type="Pfam" id="PF03061">
    <property type="entry name" value="4HBT"/>
    <property type="match status" value="1"/>
</dbReference>
<reference evidence="4" key="2">
    <citation type="submission" date="2020-09" db="EMBL/GenBank/DDBJ databases">
        <authorList>
            <person name="Sun Q."/>
            <person name="Zhou Y."/>
        </authorList>
    </citation>
    <scope>NUCLEOTIDE SEQUENCE</scope>
    <source>
        <strain evidence="4">CGMCC 1.15725</strain>
    </source>
</reference>
<dbReference type="AlphaFoldDB" id="A0A8J3E555"/>
<dbReference type="CDD" id="cd03443">
    <property type="entry name" value="PaaI_thioesterase"/>
    <property type="match status" value="1"/>
</dbReference>
<dbReference type="PANTHER" id="PTHR21660:SF1">
    <property type="entry name" value="ACYL-COENZYME A THIOESTERASE 13"/>
    <property type="match status" value="1"/>
</dbReference>
<keyword evidence="2" id="KW-0378">Hydrolase</keyword>
<dbReference type="Gene3D" id="3.10.129.10">
    <property type="entry name" value="Hotdog Thioesterase"/>
    <property type="match status" value="1"/>
</dbReference>
<organism evidence="4 5">
    <name type="scientific">Aliidongia dinghuensis</name>
    <dbReference type="NCBI Taxonomy" id="1867774"/>
    <lineage>
        <taxon>Bacteria</taxon>
        <taxon>Pseudomonadati</taxon>
        <taxon>Pseudomonadota</taxon>
        <taxon>Alphaproteobacteria</taxon>
        <taxon>Rhodospirillales</taxon>
        <taxon>Dongiaceae</taxon>
        <taxon>Aliidongia</taxon>
    </lineage>
</organism>
<dbReference type="InterPro" id="IPR029069">
    <property type="entry name" value="HotDog_dom_sf"/>
</dbReference>
<evidence type="ECO:0000256" key="2">
    <source>
        <dbReference type="ARBA" id="ARBA00022801"/>
    </source>
</evidence>
<dbReference type="SUPFAM" id="SSF54637">
    <property type="entry name" value="Thioesterase/thiol ester dehydrase-isomerase"/>
    <property type="match status" value="1"/>
</dbReference>
<dbReference type="InterPro" id="IPR006683">
    <property type="entry name" value="Thioestr_dom"/>
</dbReference>
<protein>
    <submittedName>
        <fullName evidence="4">Thioesterase</fullName>
    </submittedName>
</protein>
<evidence type="ECO:0000313" key="4">
    <source>
        <dbReference type="EMBL" id="GGF19432.1"/>
    </source>
</evidence>
<keyword evidence="5" id="KW-1185">Reference proteome</keyword>
<comment type="caution">
    <text evidence="4">The sequence shown here is derived from an EMBL/GenBank/DDBJ whole genome shotgun (WGS) entry which is preliminary data.</text>
</comment>
<feature type="domain" description="Thioesterase" evidence="3">
    <location>
        <begin position="70"/>
        <end position="148"/>
    </location>
</feature>
<evidence type="ECO:0000256" key="1">
    <source>
        <dbReference type="ARBA" id="ARBA00008324"/>
    </source>
</evidence>
<dbReference type="NCBIfam" id="TIGR00369">
    <property type="entry name" value="unchar_dom_1"/>
    <property type="match status" value="1"/>
</dbReference>
<reference evidence="4" key="1">
    <citation type="journal article" date="2014" name="Int. J. Syst. Evol. Microbiol.">
        <title>Complete genome sequence of Corynebacterium casei LMG S-19264T (=DSM 44701T), isolated from a smear-ripened cheese.</title>
        <authorList>
            <consortium name="US DOE Joint Genome Institute (JGI-PGF)"/>
            <person name="Walter F."/>
            <person name="Albersmeier A."/>
            <person name="Kalinowski J."/>
            <person name="Ruckert C."/>
        </authorList>
    </citation>
    <scope>NUCLEOTIDE SEQUENCE</scope>
    <source>
        <strain evidence="4">CGMCC 1.15725</strain>
    </source>
</reference>
<name>A0A8J3E555_9PROT</name>
<dbReference type="RefSeq" id="WP_189046448.1">
    <property type="nucleotide sequence ID" value="NZ_BMJQ01000006.1"/>
</dbReference>
<dbReference type="PANTHER" id="PTHR21660">
    <property type="entry name" value="THIOESTERASE SUPERFAMILY MEMBER-RELATED"/>
    <property type="match status" value="1"/>
</dbReference>
<accession>A0A8J3E555</accession>
<evidence type="ECO:0000313" key="5">
    <source>
        <dbReference type="Proteomes" id="UP000646365"/>
    </source>
</evidence>
<evidence type="ECO:0000259" key="3">
    <source>
        <dbReference type="Pfam" id="PF03061"/>
    </source>
</evidence>
<dbReference type="EMBL" id="BMJQ01000006">
    <property type="protein sequence ID" value="GGF19432.1"/>
    <property type="molecule type" value="Genomic_DNA"/>
</dbReference>
<dbReference type="Proteomes" id="UP000646365">
    <property type="component" value="Unassembled WGS sequence"/>
</dbReference>
<gene>
    <name evidence="4" type="ORF">GCM10011611_26710</name>
</gene>
<dbReference type="GO" id="GO:0047617">
    <property type="term" value="F:fatty acyl-CoA hydrolase activity"/>
    <property type="evidence" value="ECO:0007669"/>
    <property type="project" value="InterPro"/>
</dbReference>
<dbReference type="InterPro" id="IPR039298">
    <property type="entry name" value="ACOT13"/>
</dbReference>
<proteinExistence type="inferred from homology"/>
<dbReference type="InterPro" id="IPR003736">
    <property type="entry name" value="PAAI_dom"/>
</dbReference>
<comment type="similarity">
    <text evidence="1">Belongs to the thioesterase PaaI family.</text>
</comment>